<dbReference type="NCBIfam" id="TIGR04085">
    <property type="entry name" value="rSAM_more_4Fe4S"/>
    <property type="match status" value="1"/>
</dbReference>
<name>A0A1H4QSR0_9PSED</name>
<dbReference type="NCBIfam" id="TIGR03913">
    <property type="entry name" value="rad_SAM_trio"/>
    <property type="match status" value="1"/>
</dbReference>
<evidence type="ECO:0000256" key="3">
    <source>
        <dbReference type="ARBA" id="ARBA00022723"/>
    </source>
</evidence>
<comment type="cofactor">
    <cofactor evidence="1">
        <name>[4Fe-4S] cluster</name>
        <dbReference type="ChEBI" id="CHEBI:49883"/>
    </cofactor>
</comment>
<dbReference type="Pfam" id="PF13186">
    <property type="entry name" value="SPASM"/>
    <property type="match status" value="1"/>
</dbReference>
<dbReference type="InterPro" id="IPR023885">
    <property type="entry name" value="4Fe4S-binding_SPASM_dom"/>
</dbReference>
<evidence type="ECO:0000256" key="2">
    <source>
        <dbReference type="ARBA" id="ARBA00022691"/>
    </source>
</evidence>
<evidence type="ECO:0000256" key="4">
    <source>
        <dbReference type="ARBA" id="ARBA00023004"/>
    </source>
</evidence>
<dbReference type="GO" id="GO:0051536">
    <property type="term" value="F:iron-sulfur cluster binding"/>
    <property type="evidence" value="ECO:0007669"/>
    <property type="project" value="UniProtKB-KW"/>
</dbReference>
<evidence type="ECO:0000313" key="7">
    <source>
        <dbReference type="EMBL" id="SEC22484.1"/>
    </source>
</evidence>
<dbReference type="GO" id="GO:0003824">
    <property type="term" value="F:catalytic activity"/>
    <property type="evidence" value="ECO:0007669"/>
    <property type="project" value="InterPro"/>
</dbReference>
<proteinExistence type="predicted"/>
<protein>
    <submittedName>
        <fullName evidence="7">Y_X(10)_GDL-associated radical SAM protein</fullName>
    </submittedName>
</protein>
<keyword evidence="2" id="KW-0949">S-adenosyl-L-methionine</keyword>
<dbReference type="EMBL" id="FNTJ01000001">
    <property type="protein sequence ID" value="SEC22484.1"/>
    <property type="molecule type" value="Genomic_DNA"/>
</dbReference>
<evidence type="ECO:0000256" key="1">
    <source>
        <dbReference type="ARBA" id="ARBA00001966"/>
    </source>
</evidence>
<dbReference type="InterPro" id="IPR006638">
    <property type="entry name" value="Elp3/MiaA/NifB-like_rSAM"/>
</dbReference>
<dbReference type="SFLD" id="SFLDS00029">
    <property type="entry name" value="Radical_SAM"/>
    <property type="match status" value="1"/>
</dbReference>
<dbReference type="InterPro" id="IPR007197">
    <property type="entry name" value="rSAM"/>
</dbReference>
<dbReference type="SFLD" id="SFLDG01386">
    <property type="entry name" value="main_SPASM_domain-containing"/>
    <property type="match status" value="1"/>
</dbReference>
<dbReference type="SUPFAM" id="SSF102114">
    <property type="entry name" value="Radical SAM enzymes"/>
    <property type="match status" value="1"/>
</dbReference>
<dbReference type="GO" id="GO:0046872">
    <property type="term" value="F:metal ion binding"/>
    <property type="evidence" value="ECO:0007669"/>
    <property type="project" value="UniProtKB-KW"/>
</dbReference>
<accession>A0A1H4QSR0</accession>
<feature type="domain" description="Radical SAM core" evidence="6">
    <location>
        <begin position="17"/>
        <end position="233"/>
    </location>
</feature>
<dbReference type="InterPro" id="IPR013785">
    <property type="entry name" value="Aldolase_TIM"/>
</dbReference>
<dbReference type="InterPro" id="IPR023820">
    <property type="entry name" value="rSAM_GDL-assoc"/>
</dbReference>
<dbReference type="PANTHER" id="PTHR11228:SF7">
    <property type="entry name" value="PQQA PEPTIDE CYCLASE"/>
    <property type="match status" value="1"/>
</dbReference>
<keyword evidence="3" id="KW-0479">Metal-binding</keyword>
<dbReference type="PANTHER" id="PTHR11228">
    <property type="entry name" value="RADICAL SAM DOMAIN PROTEIN"/>
    <property type="match status" value="1"/>
</dbReference>
<dbReference type="Gene3D" id="3.20.20.70">
    <property type="entry name" value="Aldolase class I"/>
    <property type="match status" value="1"/>
</dbReference>
<sequence>MSDRLPARYLSENDLKRYVPVHVVWEITLACDLKCLHCGSRAGHRRPGELSTEECLAVIDSLAALGTREITLIGGEAYLRKDWTRLIQAIHDHGMYVAIQTGGRNLTPAKMQAAVDAGLDGVGVSLDGLAPLHDAVRNVPGSFDKALDTLRRARQAGLKISVNTQIGAATLPDLPALMDLIIDAGAKHWQIQLTVAMGNAVDHPELLMQPYQLLEVMPLLARLYREGNERGLLMNIGNNIGYYGPYEHMWRGFGDDRVHWTGCAAGQTVLALEADGTVKGCPSLATVGFSGGNVRNMSLHDIWHYSEGIHFGRLRSVDDLWGYCRSCYYNDVCRGGCTWTSHSLLGKPGNNPYCHYRALDLQKKGLRERIVKLEDAGPAPFSVGRFDLITERIDTGEAVASVSDSGQVIKLAWVNQGLASPAEGRIPPRLALCRNCLEYIHAVESTCPHCHADVAAAEARHQEDRLRQQALINTLHQLLGLPPEQPRL</sequence>
<dbReference type="PROSITE" id="PS51918">
    <property type="entry name" value="RADICAL_SAM"/>
    <property type="match status" value="1"/>
</dbReference>
<evidence type="ECO:0000313" key="8">
    <source>
        <dbReference type="Proteomes" id="UP000198982"/>
    </source>
</evidence>
<keyword evidence="5" id="KW-0411">Iron-sulfur</keyword>
<keyword evidence="8" id="KW-1185">Reference proteome</keyword>
<evidence type="ECO:0000259" key="6">
    <source>
        <dbReference type="PROSITE" id="PS51918"/>
    </source>
</evidence>
<dbReference type="Proteomes" id="UP000198982">
    <property type="component" value="Unassembled WGS sequence"/>
</dbReference>
<keyword evidence="4" id="KW-0408">Iron</keyword>
<gene>
    <name evidence="7" type="ORF">SAMN05216178_3892</name>
</gene>
<dbReference type="InterPro" id="IPR058240">
    <property type="entry name" value="rSAM_sf"/>
</dbReference>
<dbReference type="Pfam" id="PF04055">
    <property type="entry name" value="Radical_SAM"/>
    <property type="match status" value="1"/>
</dbReference>
<dbReference type="SFLD" id="SFLDG01067">
    <property type="entry name" value="SPASM/twitch_domain_containing"/>
    <property type="match status" value="1"/>
</dbReference>
<evidence type="ECO:0000256" key="5">
    <source>
        <dbReference type="ARBA" id="ARBA00023014"/>
    </source>
</evidence>
<organism evidence="7 8">
    <name type="scientific">Pseudomonas saponiphila</name>
    <dbReference type="NCBI Taxonomy" id="556534"/>
    <lineage>
        <taxon>Bacteria</taxon>
        <taxon>Pseudomonadati</taxon>
        <taxon>Pseudomonadota</taxon>
        <taxon>Gammaproteobacteria</taxon>
        <taxon>Pseudomonadales</taxon>
        <taxon>Pseudomonadaceae</taxon>
        <taxon>Pseudomonas</taxon>
    </lineage>
</organism>
<dbReference type="AlphaFoldDB" id="A0A1H4QSR0"/>
<dbReference type="InterPro" id="IPR050377">
    <property type="entry name" value="Radical_SAM_PqqE_MftC-like"/>
</dbReference>
<dbReference type="SMART" id="SM00729">
    <property type="entry name" value="Elp3"/>
    <property type="match status" value="1"/>
</dbReference>
<reference evidence="8" key="1">
    <citation type="submission" date="2016-10" db="EMBL/GenBank/DDBJ databases">
        <authorList>
            <person name="Varghese N."/>
            <person name="Submissions S."/>
        </authorList>
    </citation>
    <scope>NUCLEOTIDE SEQUENCE [LARGE SCALE GENOMIC DNA]</scope>
    <source>
        <strain evidence="8">DSM 9751</strain>
    </source>
</reference>
<dbReference type="CDD" id="cd01335">
    <property type="entry name" value="Radical_SAM"/>
    <property type="match status" value="1"/>
</dbReference>
<dbReference type="RefSeq" id="WP_092316178.1">
    <property type="nucleotide sequence ID" value="NZ_FNTJ01000001.1"/>
</dbReference>